<organism evidence="1 2">
    <name type="scientific">Pristionchus fissidentatus</name>
    <dbReference type="NCBI Taxonomy" id="1538716"/>
    <lineage>
        <taxon>Eukaryota</taxon>
        <taxon>Metazoa</taxon>
        <taxon>Ecdysozoa</taxon>
        <taxon>Nematoda</taxon>
        <taxon>Chromadorea</taxon>
        <taxon>Rhabditida</taxon>
        <taxon>Rhabditina</taxon>
        <taxon>Diplogasteromorpha</taxon>
        <taxon>Diplogasteroidea</taxon>
        <taxon>Neodiplogasteridae</taxon>
        <taxon>Pristionchus</taxon>
    </lineage>
</organism>
<sequence length="192" mass="23139">ERYVHESMDLLRTRLFQSIRYLMKKRTQRQALYFYKCVINFYSSATRHDEILLDNMSDDEKEIITLFAHDTRLFKVVFNTCSVRDLEKLRIFLSGLVYYRIEIHYFLITFSTRQTLKKLYYDILSTLVKLESQLQLEIDYQIQRGVWPESANGAKNVSHPADHPWFKEGYVSNYRHVEPDHELYDAEYLLTD</sequence>
<comment type="caution">
    <text evidence="1">The sequence shown here is derived from an EMBL/GenBank/DDBJ whole genome shotgun (WGS) entry which is preliminary data.</text>
</comment>
<proteinExistence type="predicted"/>
<accession>A0AAV5UP42</accession>
<feature type="non-terminal residue" evidence="1">
    <location>
        <position position="1"/>
    </location>
</feature>
<name>A0AAV5UP42_9BILA</name>
<dbReference type="EMBL" id="BTSY01000001">
    <property type="protein sequence ID" value="GMT08836.1"/>
    <property type="molecule type" value="Genomic_DNA"/>
</dbReference>
<keyword evidence="2" id="KW-1185">Reference proteome</keyword>
<evidence type="ECO:0000313" key="2">
    <source>
        <dbReference type="Proteomes" id="UP001432322"/>
    </source>
</evidence>
<dbReference type="Proteomes" id="UP001432322">
    <property type="component" value="Unassembled WGS sequence"/>
</dbReference>
<gene>
    <name evidence="1" type="ORF">PFISCL1PPCAC_133</name>
</gene>
<dbReference type="AlphaFoldDB" id="A0AAV5UP42"/>
<reference evidence="1" key="1">
    <citation type="submission" date="2023-10" db="EMBL/GenBank/DDBJ databases">
        <title>Genome assembly of Pristionchus species.</title>
        <authorList>
            <person name="Yoshida K."/>
            <person name="Sommer R.J."/>
        </authorList>
    </citation>
    <scope>NUCLEOTIDE SEQUENCE</scope>
    <source>
        <strain evidence="1">RS5133</strain>
    </source>
</reference>
<evidence type="ECO:0000313" key="1">
    <source>
        <dbReference type="EMBL" id="GMT08836.1"/>
    </source>
</evidence>
<protein>
    <submittedName>
        <fullName evidence="1">Uncharacterized protein</fullName>
    </submittedName>
</protein>